<dbReference type="PANTHER" id="PTHR42784">
    <property type="entry name" value="PYRANOSE 2-OXIDASE"/>
    <property type="match status" value="1"/>
</dbReference>
<evidence type="ECO:0000256" key="5">
    <source>
        <dbReference type="ARBA" id="ARBA00023002"/>
    </source>
</evidence>
<feature type="domain" description="Glucose-methanol-choline oxidoreductase C-terminal" evidence="6">
    <location>
        <begin position="21"/>
        <end position="131"/>
    </location>
</feature>
<organism evidence="7">
    <name type="scientific">bioreactor metagenome</name>
    <dbReference type="NCBI Taxonomy" id="1076179"/>
    <lineage>
        <taxon>unclassified sequences</taxon>
        <taxon>metagenomes</taxon>
        <taxon>ecological metagenomes</taxon>
    </lineage>
</organism>
<dbReference type="EMBL" id="VSSQ01129727">
    <property type="protein sequence ID" value="MPN57769.1"/>
    <property type="molecule type" value="Genomic_DNA"/>
</dbReference>
<comment type="cofactor">
    <cofactor evidence="1">
        <name>FAD</name>
        <dbReference type="ChEBI" id="CHEBI:57692"/>
    </cofactor>
</comment>
<dbReference type="Pfam" id="PF05199">
    <property type="entry name" value="GMC_oxred_C"/>
    <property type="match status" value="1"/>
</dbReference>
<evidence type="ECO:0000256" key="4">
    <source>
        <dbReference type="ARBA" id="ARBA00022827"/>
    </source>
</evidence>
<evidence type="ECO:0000256" key="2">
    <source>
        <dbReference type="ARBA" id="ARBA00010790"/>
    </source>
</evidence>
<gene>
    <name evidence="7" type="ORF">SDC9_205463</name>
</gene>
<keyword evidence="4" id="KW-0274">FAD</keyword>
<evidence type="ECO:0000313" key="7">
    <source>
        <dbReference type="EMBL" id="MPN57769.1"/>
    </source>
</evidence>
<dbReference type="InterPro" id="IPR036188">
    <property type="entry name" value="FAD/NAD-bd_sf"/>
</dbReference>
<accession>A0A645J4Z2</accession>
<dbReference type="AlphaFoldDB" id="A0A645J4Z2"/>
<keyword evidence="3" id="KW-0285">Flavoprotein</keyword>
<dbReference type="InterPro" id="IPR007867">
    <property type="entry name" value="GMC_OxRtase_C"/>
</dbReference>
<reference evidence="7" key="1">
    <citation type="submission" date="2019-08" db="EMBL/GenBank/DDBJ databases">
        <authorList>
            <person name="Kucharzyk K."/>
            <person name="Murdoch R.W."/>
            <person name="Higgins S."/>
            <person name="Loffler F."/>
        </authorList>
    </citation>
    <scope>NUCLEOTIDE SEQUENCE</scope>
</reference>
<comment type="similarity">
    <text evidence="2">Belongs to the GMC oxidoreductase family.</text>
</comment>
<dbReference type="InterPro" id="IPR051473">
    <property type="entry name" value="P2Ox-like"/>
</dbReference>
<evidence type="ECO:0000256" key="3">
    <source>
        <dbReference type="ARBA" id="ARBA00022630"/>
    </source>
</evidence>
<evidence type="ECO:0000256" key="1">
    <source>
        <dbReference type="ARBA" id="ARBA00001974"/>
    </source>
</evidence>
<sequence length="144" mass="16033">MAEYPRTLSVLIFTSDEVSQKNGVTLDTLLRDAHGRIPKIKYEPSYADMKKRDTLAAIAADILKKAGAKKIIRPNLPPGLFIHIESTMRMGYVTDPDCEALQVKRLFIADNSVHYNSLGGPNPTLTTQALAVRTAEKLVQKYFN</sequence>
<comment type="caution">
    <text evidence="7">The sequence shown here is derived from an EMBL/GenBank/DDBJ whole genome shotgun (WGS) entry which is preliminary data.</text>
</comment>
<proteinExistence type="inferred from homology"/>
<dbReference type="PANTHER" id="PTHR42784:SF1">
    <property type="entry name" value="PYRANOSE 2-OXIDASE"/>
    <property type="match status" value="1"/>
</dbReference>
<name>A0A645J4Z2_9ZZZZ</name>
<dbReference type="GO" id="GO:0016614">
    <property type="term" value="F:oxidoreductase activity, acting on CH-OH group of donors"/>
    <property type="evidence" value="ECO:0007669"/>
    <property type="project" value="InterPro"/>
</dbReference>
<dbReference type="SUPFAM" id="SSF51905">
    <property type="entry name" value="FAD/NAD(P)-binding domain"/>
    <property type="match status" value="1"/>
</dbReference>
<keyword evidence="5" id="KW-0560">Oxidoreductase</keyword>
<dbReference type="Gene3D" id="3.50.50.60">
    <property type="entry name" value="FAD/NAD(P)-binding domain"/>
    <property type="match status" value="1"/>
</dbReference>
<protein>
    <recommendedName>
        <fullName evidence="6">Glucose-methanol-choline oxidoreductase C-terminal domain-containing protein</fullName>
    </recommendedName>
</protein>
<evidence type="ECO:0000259" key="6">
    <source>
        <dbReference type="Pfam" id="PF05199"/>
    </source>
</evidence>